<protein>
    <submittedName>
        <fullName evidence="1">Uncharacterized protein</fullName>
    </submittedName>
</protein>
<dbReference type="AlphaFoldDB" id="A0A0E9UJX8"/>
<accession>A0A0E9UJX8</accession>
<dbReference type="EMBL" id="GBXM01042408">
    <property type="protein sequence ID" value="JAH66169.1"/>
    <property type="molecule type" value="Transcribed_RNA"/>
</dbReference>
<name>A0A0E9UJX8_ANGAN</name>
<reference evidence="1" key="2">
    <citation type="journal article" date="2015" name="Fish Shellfish Immunol.">
        <title>Early steps in the European eel (Anguilla anguilla)-Vibrio vulnificus interaction in the gills: Role of the RtxA13 toxin.</title>
        <authorList>
            <person name="Callol A."/>
            <person name="Pajuelo D."/>
            <person name="Ebbesson L."/>
            <person name="Teles M."/>
            <person name="MacKenzie S."/>
            <person name="Amaro C."/>
        </authorList>
    </citation>
    <scope>NUCLEOTIDE SEQUENCE</scope>
</reference>
<evidence type="ECO:0000313" key="1">
    <source>
        <dbReference type="EMBL" id="JAH66169.1"/>
    </source>
</evidence>
<organism evidence="1">
    <name type="scientific">Anguilla anguilla</name>
    <name type="common">European freshwater eel</name>
    <name type="synonym">Muraena anguilla</name>
    <dbReference type="NCBI Taxonomy" id="7936"/>
    <lineage>
        <taxon>Eukaryota</taxon>
        <taxon>Metazoa</taxon>
        <taxon>Chordata</taxon>
        <taxon>Craniata</taxon>
        <taxon>Vertebrata</taxon>
        <taxon>Euteleostomi</taxon>
        <taxon>Actinopterygii</taxon>
        <taxon>Neopterygii</taxon>
        <taxon>Teleostei</taxon>
        <taxon>Anguilliformes</taxon>
        <taxon>Anguillidae</taxon>
        <taxon>Anguilla</taxon>
    </lineage>
</organism>
<sequence length="58" mass="6507">MVEEAETSQNKFNKLLEASVFEEANSTLVVLCNTCDVHIFTRKCTTYSSQAQGVQFDT</sequence>
<reference evidence="1" key="1">
    <citation type="submission" date="2014-11" db="EMBL/GenBank/DDBJ databases">
        <authorList>
            <person name="Amaro Gonzalez C."/>
        </authorList>
    </citation>
    <scope>NUCLEOTIDE SEQUENCE</scope>
</reference>
<proteinExistence type="predicted"/>
<dbReference type="EMBL" id="GBXM01103590">
    <property type="protein sequence ID" value="JAH04987.1"/>
    <property type="molecule type" value="Transcribed_RNA"/>
</dbReference>